<dbReference type="EMBL" id="JADMLG010000002">
    <property type="protein sequence ID" value="MBH0775854.1"/>
    <property type="molecule type" value="Genomic_DNA"/>
</dbReference>
<dbReference type="AlphaFoldDB" id="A0A931I738"/>
<evidence type="ECO:0000313" key="1">
    <source>
        <dbReference type="EMBL" id="MBH0775854.1"/>
    </source>
</evidence>
<dbReference type="Proteomes" id="UP000655751">
    <property type="component" value="Unassembled WGS sequence"/>
</dbReference>
<protein>
    <submittedName>
        <fullName evidence="1">Uncharacterized protein</fullName>
    </submittedName>
</protein>
<evidence type="ECO:0000313" key="2">
    <source>
        <dbReference type="Proteomes" id="UP000655751"/>
    </source>
</evidence>
<proteinExistence type="predicted"/>
<gene>
    <name evidence="1" type="ORF">IT779_06095</name>
</gene>
<organism evidence="1 2">
    <name type="scientific">Nocardia bovistercoris</name>
    <dbReference type="NCBI Taxonomy" id="2785916"/>
    <lineage>
        <taxon>Bacteria</taxon>
        <taxon>Bacillati</taxon>
        <taxon>Actinomycetota</taxon>
        <taxon>Actinomycetes</taxon>
        <taxon>Mycobacteriales</taxon>
        <taxon>Nocardiaceae</taxon>
        <taxon>Nocardia</taxon>
    </lineage>
</organism>
<sequence length="149" mass="16929">MANMLDAANNGQLSIKLTPEDFVYLDRDCEFFKRAIRRIQQIATEVSQQDHWGLGEANDDMVSGRALVGRFKVKARDAPDGNDVFAIMEQHYSIIEDIQAVHRMVRDRMMQADSAFAAEFTRLNTDLPERPPVDIQRCGPIFPSQGTTR</sequence>
<accession>A0A931I738</accession>
<keyword evidence="2" id="KW-1185">Reference proteome</keyword>
<name>A0A931I738_9NOCA</name>
<reference evidence="1" key="1">
    <citation type="submission" date="2020-11" db="EMBL/GenBank/DDBJ databases">
        <title>Nocardia NEAU-351.nov., a novel actinomycete isolated from the cow dung.</title>
        <authorList>
            <person name="Zhang X."/>
        </authorList>
    </citation>
    <scope>NUCLEOTIDE SEQUENCE</scope>
    <source>
        <strain evidence="1">NEAU-351</strain>
    </source>
</reference>
<comment type="caution">
    <text evidence="1">The sequence shown here is derived from an EMBL/GenBank/DDBJ whole genome shotgun (WGS) entry which is preliminary data.</text>
</comment>